<keyword evidence="3" id="KW-0449">Lipoprotein</keyword>
<feature type="chain" id="PRO_5039544295" evidence="2">
    <location>
        <begin position="21"/>
        <end position="570"/>
    </location>
</feature>
<dbReference type="PANTHER" id="PTHR43649">
    <property type="entry name" value="ARABINOSE-BINDING PROTEIN-RELATED"/>
    <property type="match status" value="1"/>
</dbReference>
<dbReference type="RefSeq" id="WP_081331070.1">
    <property type="nucleotide sequence ID" value="NZ_MCGH01000002.1"/>
</dbReference>
<evidence type="ECO:0000256" key="2">
    <source>
        <dbReference type="SAM" id="SignalP"/>
    </source>
</evidence>
<evidence type="ECO:0000313" key="4">
    <source>
        <dbReference type="Proteomes" id="UP000094067"/>
    </source>
</evidence>
<sequence>MRRKFKLVALTTAMVMTAAAVMGCGSQSGDGGTAAPEEKNTENNVESSVESGSEESGEADVFARYDEPVEISSVKNLGAGMQFPEGDSLEDNVWTRYYEEALNIKVNWVWSTNTEQYAQKVNIAITSDDIPDVMQVNASQLKMMYDNGQIMDVTEVAEANLAPFTKEVLNSDGGLAMQAATFDGRLYAIPKIGSPLMTAKVLWVRTDWLDNLGLELPETVEDMRNIAEAFTTQDPDGNGVDDTYGLAVYKDLYGSGYADLTGFFNAYNAYPGIWVDKGDEVVWGGIQPEVKDAMAALHEMYAAGQIDPEFGVKDANKVNEDVSAGRCGMMFGDFWNMAWINDAKIKDPSFEWVPVAIPSLDGTTPAKAQLSASTVDFYVISADCEHPEAVIKMLNLQLEKSYGETAEPEVYNITPEGFGTYQYPVVSIEPPMKNFTAAQKVTAVINGEADPDTLNDEERGYYEMACKSLDGDHKDNNWHQLKMYGPGGALGVIYDNYWVSGNVVNDAYYAAPTEAMAEMLPTLKKQQLQDYTNIILEGDLDKFDSFVANWNQLGGEEITQEVNDWHAEQN</sequence>
<keyword evidence="2" id="KW-0732">Signal</keyword>
<dbReference type="SUPFAM" id="SSF53850">
    <property type="entry name" value="Periplasmic binding protein-like II"/>
    <property type="match status" value="1"/>
</dbReference>
<accession>A0A1E3A8T8</accession>
<gene>
    <name evidence="3" type="primary">lipO_11</name>
    <name evidence="3" type="ORF">BEI61_01075</name>
</gene>
<dbReference type="Proteomes" id="UP000094067">
    <property type="component" value="Unassembled WGS sequence"/>
</dbReference>
<dbReference type="PROSITE" id="PS51257">
    <property type="entry name" value="PROKAR_LIPOPROTEIN"/>
    <property type="match status" value="1"/>
</dbReference>
<feature type="compositionally biased region" description="Low complexity" evidence="1">
    <location>
        <begin position="42"/>
        <end position="51"/>
    </location>
</feature>
<dbReference type="Pfam" id="PF01547">
    <property type="entry name" value="SBP_bac_1"/>
    <property type="match status" value="1"/>
</dbReference>
<name>A0A1E3A8T8_9FIRM</name>
<feature type="region of interest" description="Disordered" evidence="1">
    <location>
        <begin position="26"/>
        <end position="59"/>
    </location>
</feature>
<organism evidence="3 4">
    <name type="scientific">Eisenbergiella tayi</name>
    <dbReference type="NCBI Taxonomy" id="1432052"/>
    <lineage>
        <taxon>Bacteria</taxon>
        <taxon>Bacillati</taxon>
        <taxon>Bacillota</taxon>
        <taxon>Clostridia</taxon>
        <taxon>Lachnospirales</taxon>
        <taxon>Lachnospiraceae</taxon>
        <taxon>Eisenbergiella</taxon>
    </lineage>
</organism>
<dbReference type="PATRIC" id="fig|1432052.4.peg.1211"/>
<dbReference type="AlphaFoldDB" id="A0A1E3A8T8"/>
<feature type="signal peptide" evidence="2">
    <location>
        <begin position="1"/>
        <end position="20"/>
    </location>
</feature>
<evidence type="ECO:0000256" key="1">
    <source>
        <dbReference type="SAM" id="MobiDB-lite"/>
    </source>
</evidence>
<reference evidence="3 4" key="1">
    <citation type="submission" date="2016-07" db="EMBL/GenBank/DDBJ databases">
        <title>Characterization of isolates of Eisenbergiella tayi derived from blood cultures, using whole genome sequencing.</title>
        <authorList>
            <person name="Burdz T."/>
            <person name="Wiebe D."/>
            <person name="Huynh C."/>
            <person name="Bernard K."/>
        </authorList>
    </citation>
    <scope>NUCLEOTIDE SEQUENCE [LARGE SCALE GENOMIC DNA]</scope>
    <source>
        <strain evidence="3 4">NML 110608</strain>
    </source>
</reference>
<dbReference type="InterPro" id="IPR006059">
    <property type="entry name" value="SBP"/>
</dbReference>
<dbReference type="InterPro" id="IPR050490">
    <property type="entry name" value="Bact_solute-bd_prot1"/>
</dbReference>
<dbReference type="CDD" id="cd13580">
    <property type="entry name" value="PBP2_AlgQ_like_1"/>
    <property type="match status" value="1"/>
</dbReference>
<comment type="caution">
    <text evidence="3">The sequence shown here is derived from an EMBL/GenBank/DDBJ whole genome shotgun (WGS) entry which is preliminary data.</text>
</comment>
<protein>
    <submittedName>
        <fullName evidence="3">Lipoprotein LipO</fullName>
    </submittedName>
</protein>
<dbReference type="EMBL" id="MCGH01000002">
    <property type="protein sequence ID" value="ODM05192.1"/>
    <property type="molecule type" value="Genomic_DNA"/>
</dbReference>
<dbReference type="Gene3D" id="3.40.190.10">
    <property type="entry name" value="Periplasmic binding protein-like II"/>
    <property type="match status" value="2"/>
</dbReference>
<evidence type="ECO:0000313" key="3">
    <source>
        <dbReference type="EMBL" id="ODM05192.1"/>
    </source>
</evidence>
<dbReference type="PANTHER" id="PTHR43649:SF12">
    <property type="entry name" value="DIACETYLCHITOBIOSE BINDING PROTEIN DASA"/>
    <property type="match status" value="1"/>
</dbReference>
<proteinExistence type="predicted"/>